<comment type="similarity">
    <text evidence="1">Belongs to the stealth family.</text>
</comment>
<evidence type="ECO:0000313" key="10">
    <source>
        <dbReference type="Proteomes" id="UP001501803"/>
    </source>
</evidence>
<dbReference type="PANTHER" id="PTHR24045">
    <property type="match status" value="1"/>
</dbReference>
<evidence type="ECO:0000256" key="2">
    <source>
        <dbReference type="ARBA" id="ARBA00022679"/>
    </source>
</evidence>
<dbReference type="InterPro" id="IPR031358">
    <property type="entry name" value="Stealth_CR1"/>
</dbReference>
<evidence type="ECO:0000259" key="8">
    <source>
        <dbReference type="Pfam" id="PF17103"/>
    </source>
</evidence>
<protein>
    <submittedName>
        <fullName evidence="9">Stealth family protein</fullName>
    </submittedName>
</protein>
<dbReference type="InterPro" id="IPR021520">
    <property type="entry name" value="Stealth_CR2"/>
</dbReference>
<dbReference type="Pfam" id="PF17102">
    <property type="entry name" value="Stealth_CR3"/>
    <property type="match status" value="1"/>
</dbReference>
<dbReference type="InterPro" id="IPR047141">
    <property type="entry name" value="Stealth"/>
</dbReference>
<feature type="compositionally biased region" description="Gly residues" evidence="4">
    <location>
        <begin position="32"/>
        <end position="41"/>
    </location>
</feature>
<dbReference type="EMBL" id="BAABCN010000012">
    <property type="protein sequence ID" value="GAA3888522.1"/>
    <property type="molecule type" value="Genomic_DNA"/>
</dbReference>
<comment type="caution">
    <text evidence="9">The sequence shown here is derived from an EMBL/GenBank/DDBJ whole genome shotgun (WGS) entry which is preliminary data.</text>
</comment>
<feature type="domain" description="Stealth protein CR2 conserved region 2" evidence="5">
    <location>
        <begin position="311"/>
        <end position="415"/>
    </location>
</feature>
<proteinExistence type="inferred from homology"/>
<sequence>MATFDRSGSHGERGSSHVSSHGASHGSAHSGGASGGHGGAHVGTHADALGSTAPEPLGTNTAAMPVLSLSGEPELVLVAPNARTRRFDRDDVVVRKGEIALVNGHFTPHESMVTDVVAVHDALEAAGIDFLLVRGDHNRLVIAVNRASRKKISQALAAAFAEEPFYAKPQDGAQTQPALIADGALATLKKSSVFRVYRPRIEPIGRLRYGAQTAFQLEFWRFGEDEIVAPVENALMRTRLPRSEVRETTIDLYDRQWRTLPSMFDDLASDVSFDIDMVFSWVDGSSSDFQRERAKRMQGYVVGEGDESEARFRQIDELKYALRSVYLFAPWVRRIFIATDSPAPVWLAEHPRVTIMRSEEFFADQSALPTHNSHAVESQLHNIPGLAEHFLYSNDDMFFGRPVGPELFFSPGGITKFVEAATRIGLGENDPSRSGFENAARVNRALLLGRFGKVTTRHLEHTAAPLVKSVMRELENEFPEDFARTAASQFRSATDISVTNSLYHYYALMTGHAVAQTQVRSMYIETTLKRALQQMKRLRKRRDQDMFCLNDGSFPEISDEVRRAAVTEFLELYFPFPAPWEKEEAPTEGAVDPEIDPLVDPWVGEAVRRA</sequence>
<evidence type="ECO:0000256" key="1">
    <source>
        <dbReference type="ARBA" id="ARBA00007583"/>
    </source>
</evidence>
<evidence type="ECO:0000256" key="3">
    <source>
        <dbReference type="ARBA" id="ARBA00023169"/>
    </source>
</evidence>
<keyword evidence="3" id="KW-0270">Exopolysaccharide synthesis</keyword>
<name>A0ABP7KUN2_9MICO</name>
<feature type="region of interest" description="Disordered" evidence="4">
    <location>
        <begin position="1"/>
        <end position="61"/>
    </location>
</feature>
<dbReference type="Pfam" id="PF17101">
    <property type="entry name" value="Stealth_CR1"/>
    <property type="match status" value="1"/>
</dbReference>
<dbReference type="InterPro" id="IPR031356">
    <property type="entry name" value="Stealth_CR4"/>
</dbReference>
<evidence type="ECO:0000259" key="7">
    <source>
        <dbReference type="Pfam" id="PF17102"/>
    </source>
</evidence>
<dbReference type="PANTHER" id="PTHR24045:SF0">
    <property type="entry name" value="N-ACETYLGLUCOSAMINE-1-PHOSPHOTRANSFERASE SUBUNITS ALPHA_BETA"/>
    <property type="match status" value="1"/>
</dbReference>
<accession>A0ABP7KUN2</accession>
<feature type="compositionally biased region" description="Low complexity" evidence="4">
    <location>
        <begin position="16"/>
        <end position="31"/>
    </location>
</feature>
<dbReference type="InterPro" id="IPR031357">
    <property type="entry name" value="Stealth_CR3"/>
</dbReference>
<feature type="domain" description="Stealth protein CR4 conserved region 4" evidence="8">
    <location>
        <begin position="537"/>
        <end position="587"/>
    </location>
</feature>
<organism evidence="9 10">
    <name type="scientific">Leifsonia kafniensis</name>
    <dbReference type="NCBI Taxonomy" id="475957"/>
    <lineage>
        <taxon>Bacteria</taxon>
        <taxon>Bacillati</taxon>
        <taxon>Actinomycetota</taxon>
        <taxon>Actinomycetes</taxon>
        <taxon>Micrococcales</taxon>
        <taxon>Microbacteriaceae</taxon>
        <taxon>Leifsonia</taxon>
    </lineage>
</organism>
<feature type="domain" description="Stealth protein CR1 conserved region 1" evidence="6">
    <location>
        <begin position="273"/>
        <end position="300"/>
    </location>
</feature>
<evidence type="ECO:0000259" key="6">
    <source>
        <dbReference type="Pfam" id="PF17101"/>
    </source>
</evidence>
<dbReference type="Proteomes" id="UP001501803">
    <property type="component" value="Unassembled WGS sequence"/>
</dbReference>
<reference evidence="10" key="1">
    <citation type="journal article" date="2019" name="Int. J. Syst. Evol. Microbiol.">
        <title>The Global Catalogue of Microorganisms (GCM) 10K type strain sequencing project: providing services to taxonomists for standard genome sequencing and annotation.</title>
        <authorList>
            <consortium name="The Broad Institute Genomics Platform"/>
            <consortium name="The Broad Institute Genome Sequencing Center for Infectious Disease"/>
            <person name="Wu L."/>
            <person name="Ma J."/>
        </authorList>
    </citation>
    <scope>NUCLEOTIDE SEQUENCE [LARGE SCALE GENOMIC DNA]</scope>
    <source>
        <strain evidence="10">JCM 17021</strain>
    </source>
</reference>
<evidence type="ECO:0000259" key="5">
    <source>
        <dbReference type="Pfam" id="PF11380"/>
    </source>
</evidence>
<dbReference type="Pfam" id="PF17103">
    <property type="entry name" value="Stealth_CR4"/>
    <property type="match status" value="1"/>
</dbReference>
<keyword evidence="10" id="KW-1185">Reference proteome</keyword>
<evidence type="ECO:0000256" key="4">
    <source>
        <dbReference type="SAM" id="MobiDB-lite"/>
    </source>
</evidence>
<feature type="domain" description="Stealth protein CR3 conserved region 3" evidence="7">
    <location>
        <begin position="461"/>
        <end position="507"/>
    </location>
</feature>
<keyword evidence="2" id="KW-0808">Transferase</keyword>
<gene>
    <name evidence="9" type="ORF">GCM10022381_33010</name>
</gene>
<dbReference type="Pfam" id="PF11380">
    <property type="entry name" value="Stealth_CR2"/>
    <property type="match status" value="1"/>
</dbReference>
<evidence type="ECO:0000313" key="9">
    <source>
        <dbReference type="EMBL" id="GAA3888522.1"/>
    </source>
</evidence>